<comment type="caution">
    <text evidence="7">Lacks conserved residue(s) required for the propagation of feature annotation.</text>
</comment>
<evidence type="ECO:0000256" key="4">
    <source>
        <dbReference type="ARBA" id="ARBA00022692"/>
    </source>
</evidence>
<dbReference type="InterPro" id="IPR009716">
    <property type="entry name" value="Ferroportin-1"/>
</dbReference>
<dbReference type="PANTHER" id="PTHR11660">
    <property type="entry name" value="SOLUTE CARRIER FAMILY 40 MEMBER"/>
    <property type="match status" value="1"/>
</dbReference>
<comment type="subcellular location">
    <subcellularLocation>
        <location evidence="1 7">Membrane</location>
        <topology evidence="1 7">Multi-pass membrane protein</topology>
    </subcellularLocation>
</comment>
<keyword evidence="4 7" id="KW-0812">Transmembrane</keyword>
<dbReference type="AlphaFoldDB" id="A0A3N4L8V4"/>
<dbReference type="GO" id="GO:0016020">
    <property type="term" value="C:membrane"/>
    <property type="evidence" value="ECO:0007669"/>
    <property type="project" value="UniProtKB-SubCell"/>
</dbReference>
<feature type="transmembrane region" description="Helical" evidence="7">
    <location>
        <begin position="397"/>
        <end position="416"/>
    </location>
</feature>
<feature type="region of interest" description="Disordered" evidence="8">
    <location>
        <begin position="1"/>
        <end position="31"/>
    </location>
</feature>
<keyword evidence="7" id="KW-0406">Ion transport</keyword>
<sequence>MARSHEDPRCTSQSLDLNSETTPLLRPSSTSELDRCLPVPYEEVDEGILPTVSRHLYASHFLSTWNSRIFEFGAMLFLATVFPNSLREMSVYALVRACSAILLAPAIGNYIDSENRLRVLTVSIVGQRVAVAASCVGFLALKLDFLKIYGDTRPLLLSVLILLACAEKLCSIMNTVSMERDWVVVIAETDMLRLQTLNARMRQIDLSSKLIGPLVISIVDGISTILAIWLVLILTLVSFPMEYLAIAKVYKVIPALHKRGSFPARPLSPNAPVMIGSSPPERGFSTYRRLLFEASLGYIQHSIFMSSLAISILYLTVLNFSGQMVAYLLSIGYTSTQIGVLRTISVAFEISATWLAPLAMGKVGPTRAGLWFINWQMACVAVAASFSWGAYWHSTDVAAWGFIAGVILSRTGLWGFDLCAQVLVQEEVEPTFRGSFSSVEASLQNFFELCSYALTMVYARPSQFGNPILCTVVSAFVAGGLYARFVRKRRGHLFHVPCCEKPRAEN</sequence>
<dbReference type="SUPFAM" id="SSF103473">
    <property type="entry name" value="MFS general substrate transporter"/>
    <property type="match status" value="1"/>
</dbReference>
<comment type="function">
    <text evidence="7">May be involved in iron transport and iron homeostasis.</text>
</comment>
<feature type="transmembrane region" description="Helical" evidence="7">
    <location>
        <begin position="119"/>
        <end position="141"/>
    </location>
</feature>
<dbReference type="Pfam" id="PF06963">
    <property type="entry name" value="FPN1"/>
    <property type="match status" value="1"/>
</dbReference>
<feature type="transmembrane region" description="Helical" evidence="7">
    <location>
        <begin position="153"/>
        <end position="170"/>
    </location>
</feature>
<keyword evidence="6 7" id="KW-0472">Membrane</keyword>
<evidence type="ECO:0000256" key="5">
    <source>
        <dbReference type="ARBA" id="ARBA00022989"/>
    </source>
</evidence>
<evidence type="ECO:0000313" key="10">
    <source>
        <dbReference type="Proteomes" id="UP000267821"/>
    </source>
</evidence>
<dbReference type="GO" id="GO:0005381">
    <property type="term" value="F:iron ion transmembrane transporter activity"/>
    <property type="evidence" value="ECO:0007669"/>
    <property type="project" value="UniProtKB-UniRule"/>
</dbReference>
<feature type="transmembrane region" description="Helical" evidence="7">
    <location>
        <begin position="464"/>
        <end position="483"/>
    </location>
</feature>
<comment type="similarity">
    <text evidence="2 7">Belongs to the ferroportin (FP) (TC 2.A.100) family. SLC40A subfamily.</text>
</comment>
<reference evidence="9 10" key="1">
    <citation type="journal article" date="2018" name="Nat. Ecol. Evol.">
        <title>Pezizomycetes genomes reveal the molecular basis of ectomycorrhizal truffle lifestyle.</title>
        <authorList>
            <person name="Murat C."/>
            <person name="Payen T."/>
            <person name="Noel B."/>
            <person name="Kuo A."/>
            <person name="Morin E."/>
            <person name="Chen J."/>
            <person name="Kohler A."/>
            <person name="Krizsan K."/>
            <person name="Balestrini R."/>
            <person name="Da Silva C."/>
            <person name="Montanini B."/>
            <person name="Hainaut M."/>
            <person name="Levati E."/>
            <person name="Barry K.W."/>
            <person name="Belfiori B."/>
            <person name="Cichocki N."/>
            <person name="Clum A."/>
            <person name="Dockter R.B."/>
            <person name="Fauchery L."/>
            <person name="Guy J."/>
            <person name="Iotti M."/>
            <person name="Le Tacon F."/>
            <person name="Lindquist E.A."/>
            <person name="Lipzen A."/>
            <person name="Malagnac F."/>
            <person name="Mello A."/>
            <person name="Molinier V."/>
            <person name="Miyauchi S."/>
            <person name="Poulain J."/>
            <person name="Riccioni C."/>
            <person name="Rubini A."/>
            <person name="Sitrit Y."/>
            <person name="Splivallo R."/>
            <person name="Traeger S."/>
            <person name="Wang M."/>
            <person name="Zifcakova L."/>
            <person name="Wipf D."/>
            <person name="Zambonelli A."/>
            <person name="Paolocci F."/>
            <person name="Nowrousian M."/>
            <person name="Ottonello S."/>
            <person name="Baldrian P."/>
            <person name="Spatafora J.W."/>
            <person name="Henrissat B."/>
            <person name="Nagy L.G."/>
            <person name="Aury J.M."/>
            <person name="Wincker P."/>
            <person name="Grigoriev I.V."/>
            <person name="Bonfante P."/>
            <person name="Martin F.M."/>
        </authorList>
    </citation>
    <scope>NUCLEOTIDE SEQUENCE [LARGE SCALE GENOMIC DNA]</scope>
    <source>
        <strain evidence="9 10">ATCC MYA-4762</strain>
    </source>
</reference>
<keyword evidence="5 7" id="KW-1133">Transmembrane helix</keyword>
<evidence type="ECO:0000256" key="7">
    <source>
        <dbReference type="RuleBase" id="RU365065"/>
    </source>
</evidence>
<dbReference type="Proteomes" id="UP000267821">
    <property type="component" value="Unassembled WGS sequence"/>
</dbReference>
<dbReference type="InParanoid" id="A0A3N4L8V4"/>
<dbReference type="PANTHER" id="PTHR11660:SF57">
    <property type="entry name" value="SOLUTE CARRIER FAMILY 40 MEMBER"/>
    <property type="match status" value="1"/>
</dbReference>
<evidence type="ECO:0000313" key="9">
    <source>
        <dbReference type="EMBL" id="RPB19330.1"/>
    </source>
</evidence>
<dbReference type="CDD" id="cd17480">
    <property type="entry name" value="MFS_SLC40A1_like"/>
    <property type="match status" value="1"/>
</dbReference>
<dbReference type="OrthoDB" id="648861at2759"/>
<evidence type="ECO:0000256" key="3">
    <source>
        <dbReference type="ARBA" id="ARBA00022448"/>
    </source>
</evidence>
<keyword evidence="10" id="KW-1185">Reference proteome</keyword>
<evidence type="ECO:0000256" key="8">
    <source>
        <dbReference type="SAM" id="MobiDB-lite"/>
    </source>
</evidence>
<feature type="transmembrane region" description="Helical" evidence="7">
    <location>
        <begin position="210"/>
        <end position="234"/>
    </location>
</feature>
<gene>
    <name evidence="9" type="ORF">L211DRAFT_814604</name>
</gene>
<name>A0A3N4L8V4_9PEZI</name>
<keyword evidence="3 7" id="KW-0813">Transport</keyword>
<evidence type="ECO:0000256" key="1">
    <source>
        <dbReference type="ARBA" id="ARBA00004141"/>
    </source>
</evidence>
<dbReference type="EMBL" id="ML121591">
    <property type="protein sequence ID" value="RPB19330.1"/>
    <property type="molecule type" value="Genomic_DNA"/>
</dbReference>
<dbReference type="STRING" id="1051890.A0A3N4L8V4"/>
<accession>A0A3N4L8V4</accession>
<organism evidence="9 10">
    <name type="scientific">Terfezia boudieri ATCC MYA-4762</name>
    <dbReference type="NCBI Taxonomy" id="1051890"/>
    <lineage>
        <taxon>Eukaryota</taxon>
        <taxon>Fungi</taxon>
        <taxon>Dikarya</taxon>
        <taxon>Ascomycota</taxon>
        <taxon>Pezizomycotina</taxon>
        <taxon>Pezizomycetes</taxon>
        <taxon>Pezizales</taxon>
        <taxon>Pezizaceae</taxon>
        <taxon>Terfezia</taxon>
    </lineage>
</organism>
<proteinExistence type="inferred from homology"/>
<evidence type="ECO:0000256" key="2">
    <source>
        <dbReference type="ARBA" id="ARBA00006279"/>
    </source>
</evidence>
<evidence type="ECO:0000256" key="6">
    <source>
        <dbReference type="ARBA" id="ARBA00023136"/>
    </source>
</evidence>
<feature type="compositionally biased region" description="Polar residues" evidence="8">
    <location>
        <begin position="10"/>
        <end position="31"/>
    </location>
</feature>
<protein>
    <recommendedName>
        <fullName evidence="7">Solute carrier family 40 member</fullName>
    </recommendedName>
</protein>
<feature type="transmembrane region" description="Helical" evidence="7">
    <location>
        <begin position="368"/>
        <end position="390"/>
    </location>
</feature>
<dbReference type="InterPro" id="IPR036259">
    <property type="entry name" value="MFS_trans_sf"/>
</dbReference>